<evidence type="ECO:0000259" key="7">
    <source>
        <dbReference type="Pfam" id="PF14322"/>
    </source>
</evidence>
<evidence type="ECO:0000256" key="4">
    <source>
        <dbReference type="ARBA" id="ARBA00023136"/>
    </source>
</evidence>
<evidence type="ECO:0000256" key="1">
    <source>
        <dbReference type="ARBA" id="ARBA00004442"/>
    </source>
</evidence>
<keyword evidence="4" id="KW-0472">Membrane</keyword>
<dbReference type="AlphaFoldDB" id="A0A6H0KLA5"/>
<proteinExistence type="inferred from homology"/>
<evidence type="ECO:0000313" key="8">
    <source>
        <dbReference type="EMBL" id="QIU94224.1"/>
    </source>
</evidence>
<dbReference type="KEGG" id="bfc:BacF7301_08720"/>
<protein>
    <submittedName>
        <fullName evidence="8">RagB/SusD family nutrient uptake outer membrane protein</fullName>
    </submittedName>
</protein>
<reference evidence="8 9" key="1">
    <citation type="submission" date="2020-03" db="EMBL/GenBank/DDBJ databases">
        <title>Genomic analysis of Bacteroides faecium CBA7301.</title>
        <authorList>
            <person name="Kim J."/>
            <person name="Roh S.W."/>
        </authorList>
    </citation>
    <scope>NUCLEOTIDE SEQUENCE [LARGE SCALE GENOMIC DNA]</scope>
    <source>
        <strain evidence="8 9">CBA7301</strain>
    </source>
</reference>
<dbReference type="CDD" id="cd08977">
    <property type="entry name" value="SusD"/>
    <property type="match status" value="1"/>
</dbReference>
<evidence type="ECO:0000256" key="5">
    <source>
        <dbReference type="ARBA" id="ARBA00023237"/>
    </source>
</evidence>
<evidence type="ECO:0000256" key="2">
    <source>
        <dbReference type="ARBA" id="ARBA00006275"/>
    </source>
</evidence>
<dbReference type="PROSITE" id="PS51257">
    <property type="entry name" value="PROKAR_LIPOPROTEIN"/>
    <property type="match status" value="1"/>
</dbReference>
<comment type="subcellular location">
    <subcellularLocation>
        <location evidence="1">Cell outer membrane</location>
    </subcellularLocation>
</comment>
<dbReference type="Proteomes" id="UP000501780">
    <property type="component" value="Chromosome"/>
</dbReference>
<feature type="domain" description="RagB/SusD" evidence="6">
    <location>
        <begin position="348"/>
        <end position="506"/>
    </location>
</feature>
<dbReference type="InterPro" id="IPR011990">
    <property type="entry name" value="TPR-like_helical_dom_sf"/>
</dbReference>
<name>A0A6H0KLA5_9BACE</name>
<dbReference type="SUPFAM" id="SSF48452">
    <property type="entry name" value="TPR-like"/>
    <property type="match status" value="1"/>
</dbReference>
<dbReference type="Gene3D" id="1.25.40.390">
    <property type="match status" value="1"/>
</dbReference>
<evidence type="ECO:0000259" key="6">
    <source>
        <dbReference type="Pfam" id="PF07980"/>
    </source>
</evidence>
<sequence>MKKNIILAIGFLMMFLWVGCEGKLELTNPNEVTSETFWKTESDFKKALTTCYTPLKIWNGGYYATRGLMIRLCRADDLTFRTGVDDIYTVHMFTNSNSNSAVTNMFSYFYEGIYRSNLILEKLEEKDFSEDFKKEVRGEAFFMRGLYYFFLAKEFGDVPIRLKASQNVKDFPVAKSSQADVYAQAESDFKLAAGSLPLENSKGKPTAGTANAFLGKLYVYTEQWGSAREILKPLTKSPYTYRLVDDYTWNFDEEHEYNSESIFEIIFDSAGGTDLWDDGESANSSQGTTLPVEYAAGSLGGWFMANIYPNIMPLFLQERTVDGGVDYRVKTSIAWDYPGCMYYKRPIQEVLTPAELESYWMLKYQHSTIRTQEVETEPSYINERAMRFADVLLLLAECELELPDGDIDTAIGYIDQIRTRGGNLPAYSGAKDVTSVKNELIRQRAIEFFREGERFYDLRRWGLLEQALRNIDETRASFFDPSRHYYLPIPAKELQTNPLCTQNGTW</sequence>
<dbReference type="EMBL" id="CP050831">
    <property type="protein sequence ID" value="QIU94224.1"/>
    <property type="molecule type" value="Genomic_DNA"/>
</dbReference>
<keyword evidence="9" id="KW-1185">Reference proteome</keyword>
<accession>A0A6H0KLA5</accession>
<gene>
    <name evidence="8" type="ORF">BacF7301_08720</name>
</gene>
<dbReference type="InterPro" id="IPR033985">
    <property type="entry name" value="SusD-like_N"/>
</dbReference>
<keyword evidence="3" id="KW-0732">Signal</keyword>
<evidence type="ECO:0000256" key="3">
    <source>
        <dbReference type="ARBA" id="ARBA00022729"/>
    </source>
</evidence>
<organism evidence="8 9">
    <name type="scientific">Bacteroides faecium</name>
    <dbReference type="NCBI Taxonomy" id="2715212"/>
    <lineage>
        <taxon>Bacteria</taxon>
        <taxon>Pseudomonadati</taxon>
        <taxon>Bacteroidota</taxon>
        <taxon>Bacteroidia</taxon>
        <taxon>Bacteroidales</taxon>
        <taxon>Bacteroidaceae</taxon>
        <taxon>Bacteroides</taxon>
    </lineage>
</organism>
<evidence type="ECO:0000313" key="9">
    <source>
        <dbReference type="Proteomes" id="UP000501780"/>
    </source>
</evidence>
<comment type="similarity">
    <text evidence="2">Belongs to the SusD family.</text>
</comment>
<dbReference type="Pfam" id="PF07980">
    <property type="entry name" value="SusD_RagB"/>
    <property type="match status" value="1"/>
</dbReference>
<keyword evidence="5" id="KW-0998">Cell outer membrane</keyword>
<dbReference type="Pfam" id="PF14322">
    <property type="entry name" value="SusD-like_3"/>
    <property type="match status" value="1"/>
</dbReference>
<dbReference type="GO" id="GO:0009279">
    <property type="term" value="C:cell outer membrane"/>
    <property type="evidence" value="ECO:0007669"/>
    <property type="project" value="UniProtKB-SubCell"/>
</dbReference>
<dbReference type="RefSeq" id="WP_167962014.1">
    <property type="nucleotide sequence ID" value="NZ_CP050831.1"/>
</dbReference>
<feature type="domain" description="SusD-like N-terminal" evidence="7">
    <location>
        <begin position="95"/>
        <end position="218"/>
    </location>
</feature>
<dbReference type="InterPro" id="IPR012944">
    <property type="entry name" value="SusD_RagB_dom"/>
</dbReference>